<reference evidence="1" key="1">
    <citation type="journal article" date="2014" name="Int. J. Syst. Evol. Microbiol.">
        <title>Complete genome sequence of Corynebacterium casei LMG S-19264T (=DSM 44701T), isolated from a smear-ripened cheese.</title>
        <authorList>
            <consortium name="US DOE Joint Genome Institute (JGI-PGF)"/>
            <person name="Walter F."/>
            <person name="Albersmeier A."/>
            <person name="Kalinowski J."/>
            <person name="Ruckert C."/>
        </authorList>
    </citation>
    <scope>NUCLEOTIDE SEQUENCE</scope>
    <source>
        <strain evidence="1">CGMCC 1.15371</strain>
    </source>
</reference>
<keyword evidence="2" id="KW-1185">Reference proteome</keyword>
<comment type="caution">
    <text evidence="1">The sequence shown here is derived from an EMBL/GenBank/DDBJ whole genome shotgun (WGS) entry which is preliminary data.</text>
</comment>
<dbReference type="Proteomes" id="UP000628775">
    <property type="component" value="Unassembled WGS sequence"/>
</dbReference>
<dbReference type="AlphaFoldDB" id="A0A8J3E0I7"/>
<dbReference type="RefSeq" id="WP_188698286.1">
    <property type="nucleotide sequence ID" value="NZ_BMIR01000026.1"/>
</dbReference>
<evidence type="ECO:0000313" key="1">
    <source>
        <dbReference type="EMBL" id="GGE54652.1"/>
    </source>
</evidence>
<dbReference type="Pfam" id="PF10730">
    <property type="entry name" value="DUF2521"/>
    <property type="match status" value="1"/>
</dbReference>
<proteinExistence type="predicted"/>
<reference evidence="1" key="2">
    <citation type="submission" date="2020-09" db="EMBL/GenBank/DDBJ databases">
        <authorList>
            <person name="Sun Q."/>
            <person name="Zhou Y."/>
        </authorList>
    </citation>
    <scope>NUCLEOTIDE SEQUENCE</scope>
    <source>
        <strain evidence="1">CGMCC 1.15371</strain>
    </source>
</reference>
<dbReference type="InterPro" id="IPR019667">
    <property type="entry name" value="Uncharacterised_YbaK"/>
</dbReference>
<accession>A0A8J3E0I7</accession>
<evidence type="ECO:0008006" key="3">
    <source>
        <dbReference type="Google" id="ProtNLM"/>
    </source>
</evidence>
<organism evidence="1 2">
    <name type="scientific">Pullulanibacillus camelliae</name>
    <dbReference type="NCBI Taxonomy" id="1707096"/>
    <lineage>
        <taxon>Bacteria</taxon>
        <taxon>Bacillati</taxon>
        <taxon>Bacillota</taxon>
        <taxon>Bacilli</taxon>
        <taxon>Bacillales</taxon>
        <taxon>Sporolactobacillaceae</taxon>
        <taxon>Pullulanibacillus</taxon>
    </lineage>
</organism>
<sequence>MGTIMNFHDKYRNKQLDFERKTLRELSIPEVETVISDYFDPFLQVVIGGYRQTISDMCLDYAIEAYLLGASYGRHGYYGEDVQDIYMRSEKPFKLLTDDLFDFWMFWYAPDQIMVQTLYKACKDFLYYWWKEGLDSAVRRYRLKLH</sequence>
<dbReference type="EMBL" id="BMIR01000026">
    <property type="protein sequence ID" value="GGE54652.1"/>
    <property type="molecule type" value="Genomic_DNA"/>
</dbReference>
<gene>
    <name evidence="1" type="ORF">GCM10011391_36980</name>
</gene>
<protein>
    <recommendedName>
        <fullName evidence="3">DUF2521 family protein</fullName>
    </recommendedName>
</protein>
<evidence type="ECO:0000313" key="2">
    <source>
        <dbReference type="Proteomes" id="UP000628775"/>
    </source>
</evidence>
<name>A0A8J3E0I7_9BACL</name>